<feature type="transmembrane region" description="Helical" evidence="7">
    <location>
        <begin position="270"/>
        <end position="291"/>
    </location>
</feature>
<evidence type="ECO:0000256" key="3">
    <source>
        <dbReference type="ARBA" id="ARBA00022692"/>
    </source>
</evidence>
<evidence type="ECO:0000313" key="9">
    <source>
        <dbReference type="Proteomes" id="UP000769157"/>
    </source>
</evidence>
<dbReference type="GO" id="GO:0016020">
    <property type="term" value="C:membrane"/>
    <property type="evidence" value="ECO:0007669"/>
    <property type="project" value="UniProtKB-SubCell"/>
</dbReference>
<reference evidence="8" key="2">
    <citation type="submission" date="2021-01" db="EMBL/GenBank/DDBJ databases">
        <authorList>
            <person name="Schikora-Tamarit M.A."/>
        </authorList>
    </citation>
    <scope>NUCLEOTIDE SEQUENCE</scope>
    <source>
        <strain evidence="8">CBS6075</strain>
    </source>
</reference>
<reference evidence="8" key="1">
    <citation type="journal article" date="2021" name="Open Biol.">
        <title>Shared evolutionary footprints suggest mitochondrial oxidative damage underlies multiple complex I losses in fungi.</title>
        <authorList>
            <person name="Schikora-Tamarit M.A."/>
            <person name="Marcet-Houben M."/>
            <person name="Nosek J."/>
            <person name="Gabaldon T."/>
        </authorList>
    </citation>
    <scope>NUCLEOTIDE SEQUENCE</scope>
    <source>
        <strain evidence="8">CBS6075</strain>
    </source>
</reference>
<dbReference type="RefSeq" id="XP_046063486.1">
    <property type="nucleotide sequence ID" value="XM_046202095.1"/>
</dbReference>
<evidence type="ECO:0000313" key="8">
    <source>
        <dbReference type="EMBL" id="KAH3669223.1"/>
    </source>
</evidence>
<dbReference type="GO" id="GO:0022857">
    <property type="term" value="F:transmembrane transporter activity"/>
    <property type="evidence" value="ECO:0007669"/>
    <property type="project" value="InterPro"/>
</dbReference>
<proteinExistence type="inferred from homology"/>
<dbReference type="AlphaFoldDB" id="A0A9P8PBK1"/>
<protein>
    <recommendedName>
        <fullName evidence="10">Allantoate permease</fullName>
    </recommendedName>
</protein>
<feature type="transmembrane region" description="Helical" evidence="7">
    <location>
        <begin position="337"/>
        <end position="356"/>
    </location>
</feature>
<evidence type="ECO:0008006" key="10">
    <source>
        <dbReference type="Google" id="ProtNLM"/>
    </source>
</evidence>
<evidence type="ECO:0000256" key="6">
    <source>
        <dbReference type="ARBA" id="ARBA00037968"/>
    </source>
</evidence>
<feature type="transmembrane region" description="Helical" evidence="7">
    <location>
        <begin position="362"/>
        <end position="385"/>
    </location>
</feature>
<evidence type="ECO:0000256" key="1">
    <source>
        <dbReference type="ARBA" id="ARBA00004141"/>
    </source>
</evidence>
<keyword evidence="3 7" id="KW-0812">Transmembrane</keyword>
<dbReference type="FunFam" id="1.20.1250.20:FF:000064">
    <property type="entry name" value="MFS allantoate transporter"/>
    <property type="match status" value="1"/>
</dbReference>
<name>A0A9P8PBK1_9ASCO</name>
<dbReference type="PANTHER" id="PTHR43791">
    <property type="entry name" value="PERMEASE-RELATED"/>
    <property type="match status" value="1"/>
</dbReference>
<dbReference type="GeneID" id="70233312"/>
<accession>A0A9P8PBK1</accession>
<dbReference type="Gene3D" id="1.20.1250.20">
    <property type="entry name" value="MFS general substrate transporter like domains"/>
    <property type="match status" value="1"/>
</dbReference>
<feature type="transmembrane region" description="Helical" evidence="7">
    <location>
        <begin position="311"/>
        <end position="330"/>
    </location>
</feature>
<organism evidence="8 9">
    <name type="scientific">Ogataea philodendri</name>
    <dbReference type="NCBI Taxonomy" id="1378263"/>
    <lineage>
        <taxon>Eukaryota</taxon>
        <taxon>Fungi</taxon>
        <taxon>Dikarya</taxon>
        <taxon>Ascomycota</taxon>
        <taxon>Saccharomycotina</taxon>
        <taxon>Pichiomycetes</taxon>
        <taxon>Pichiales</taxon>
        <taxon>Pichiaceae</taxon>
        <taxon>Ogataea</taxon>
    </lineage>
</organism>
<comment type="subcellular location">
    <subcellularLocation>
        <location evidence="1">Membrane</location>
        <topology evidence="1">Multi-pass membrane protein</topology>
    </subcellularLocation>
</comment>
<comment type="similarity">
    <text evidence="6">Belongs to the major facilitator superfamily. Allantoate permease family.</text>
</comment>
<evidence type="ECO:0000256" key="5">
    <source>
        <dbReference type="ARBA" id="ARBA00023136"/>
    </source>
</evidence>
<evidence type="ECO:0000256" key="7">
    <source>
        <dbReference type="SAM" id="Phobius"/>
    </source>
</evidence>
<feature type="transmembrane region" description="Helical" evidence="7">
    <location>
        <begin position="171"/>
        <end position="190"/>
    </location>
</feature>
<comment type="caution">
    <text evidence="8">The sequence shown here is derived from an EMBL/GenBank/DDBJ whole genome shotgun (WGS) entry which is preliminary data.</text>
</comment>
<gene>
    <name evidence="8" type="ORF">OGAPHI_001344</name>
</gene>
<keyword evidence="9" id="KW-1185">Reference proteome</keyword>
<dbReference type="Pfam" id="PF07690">
    <property type="entry name" value="MFS_1"/>
    <property type="match status" value="1"/>
</dbReference>
<dbReference type="Proteomes" id="UP000769157">
    <property type="component" value="Unassembled WGS sequence"/>
</dbReference>
<dbReference type="PANTHER" id="PTHR43791:SF103">
    <property type="entry name" value="MAJOR FACILITATOR SUPERFAMILY (MFS) PROFILE DOMAIN-CONTAINING PROTEIN-RELATED"/>
    <property type="match status" value="1"/>
</dbReference>
<feature type="transmembrane region" description="Helical" evidence="7">
    <location>
        <begin position="202"/>
        <end position="226"/>
    </location>
</feature>
<sequence>MSQKSTEKYEVGAEVHPVQTPKDFITYTSEEERAVVKKIDLYVLPLMCLVFFSQYLDKTSLSYAAIFGVRTDLNLDGDQYSWLTSGFYIAQLGSQFVYMYALSLFPIKTVTSGCIIIWAAVCMLHAAPHNFAGLMTLRAFLGFFEGCVSPSFVIVTSVYYKKAEHSLRTAIWISCNAIAQIIGTYLFYGIGKGEDSIAMEAWKLGFLVCGAFTLVAGVLFCVLIPLHPSTAWFLNEREREIASHRILAESDRGEKDSWNWGQAKECLTDWITWSSFLFGFLITVTSGPILFSTLMINDFGYDKFKTMEYSSPSGAIQFLVIWIGVGMLLMIPKQRCIVIMILTLVPLAGNIMLVCMRHSSGWGVITGGWLGSCITSFYCILLSLNASNVRGNTKKSIVNNAFYVGYALAGIVYPQWWDYTKDPTYFTGLVANIAFWGVFELIVFGYRFMCIRENRRRDRLQAEGKIPDYDPDHDLTDKQDLYHRYSY</sequence>
<dbReference type="InterPro" id="IPR011701">
    <property type="entry name" value="MFS"/>
</dbReference>
<dbReference type="EMBL" id="JAEUBE010000137">
    <property type="protein sequence ID" value="KAH3669223.1"/>
    <property type="molecule type" value="Genomic_DNA"/>
</dbReference>
<dbReference type="OrthoDB" id="4454541at2759"/>
<dbReference type="InterPro" id="IPR036259">
    <property type="entry name" value="MFS_trans_sf"/>
</dbReference>
<dbReference type="SUPFAM" id="SSF103473">
    <property type="entry name" value="MFS general substrate transporter"/>
    <property type="match status" value="1"/>
</dbReference>
<feature type="transmembrane region" description="Helical" evidence="7">
    <location>
        <begin position="139"/>
        <end position="159"/>
    </location>
</feature>
<keyword evidence="2" id="KW-0813">Transport</keyword>
<keyword evidence="5 7" id="KW-0472">Membrane</keyword>
<feature type="transmembrane region" description="Helical" evidence="7">
    <location>
        <begin position="429"/>
        <end position="449"/>
    </location>
</feature>
<feature type="transmembrane region" description="Helical" evidence="7">
    <location>
        <begin position="397"/>
        <end position="417"/>
    </location>
</feature>
<keyword evidence="4 7" id="KW-1133">Transmembrane helix</keyword>
<evidence type="ECO:0000256" key="2">
    <source>
        <dbReference type="ARBA" id="ARBA00022448"/>
    </source>
</evidence>
<evidence type="ECO:0000256" key="4">
    <source>
        <dbReference type="ARBA" id="ARBA00022989"/>
    </source>
</evidence>